<reference evidence="1" key="1">
    <citation type="journal article" date="2023" name="Mol. Biol. Evol.">
        <title>Third-Generation Sequencing Reveals the Adaptive Role of the Epigenome in Three Deep-Sea Polychaetes.</title>
        <authorList>
            <person name="Perez M."/>
            <person name="Aroh O."/>
            <person name="Sun Y."/>
            <person name="Lan Y."/>
            <person name="Juniper S.K."/>
            <person name="Young C.R."/>
            <person name="Angers B."/>
            <person name="Qian P.Y."/>
        </authorList>
    </citation>
    <scope>NUCLEOTIDE SEQUENCE</scope>
    <source>
        <strain evidence="1">R07B-5</strain>
    </source>
</reference>
<proteinExistence type="predicted"/>
<protein>
    <submittedName>
        <fullName evidence="1">Uncharacterized protein</fullName>
    </submittedName>
</protein>
<name>A0AAD9KI12_RIDPI</name>
<organism evidence="1 2">
    <name type="scientific">Ridgeia piscesae</name>
    <name type="common">Tubeworm</name>
    <dbReference type="NCBI Taxonomy" id="27915"/>
    <lineage>
        <taxon>Eukaryota</taxon>
        <taxon>Metazoa</taxon>
        <taxon>Spiralia</taxon>
        <taxon>Lophotrochozoa</taxon>
        <taxon>Annelida</taxon>
        <taxon>Polychaeta</taxon>
        <taxon>Sedentaria</taxon>
        <taxon>Canalipalpata</taxon>
        <taxon>Sabellida</taxon>
        <taxon>Siboglinidae</taxon>
        <taxon>Ridgeia</taxon>
    </lineage>
</organism>
<dbReference type="Proteomes" id="UP001209878">
    <property type="component" value="Unassembled WGS sequence"/>
</dbReference>
<gene>
    <name evidence="1" type="ORF">NP493_1123g00009</name>
</gene>
<accession>A0AAD9KI12</accession>
<comment type="caution">
    <text evidence="1">The sequence shown here is derived from an EMBL/GenBank/DDBJ whole genome shotgun (WGS) entry which is preliminary data.</text>
</comment>
<keyword evidence="2" id="KW-1185">Reference proteome</keyword>
<evidence type="ECO:0000313" key="2">
    <source>
        <dbReference type="Proteomes" id="UP001209878"/>
    </source>
</evidence>
<sequence>MKNHGRVQVYNSCVLPAITYSADTWALPTHAKNKLAAAQTKIDRSILNITYQE</sequence>
<dbReference type="AlphaFoldDB" id="A0AAD9KI12"/>
<dbReference type="EMBL" id="JAODUO010001126">
    <property type="protein sequence ID" value="KAK2170908.1"/>
    <property type="molecule type" value="Genomic_DNA"/>
</dbReference>
<evidence type="ECO:0000313" key="1">
    <source>
        <dbReference type="EMBL" id="KAK2170908.1"/>
    </source>
</evidence>